<evidence type="ECO:0000313" key="3">
    <source>
        <dbReference type="EnsemblMetazoa" id="CJA07939.1"/>
    </source>
</evidence>
<sequence>MRKHMKRVHHASYDDIQKFNATLAATRAQINGTVIVQCDFCGKLFTTKHSLTNHMNLNHKNETAPNGENNTAKVCYKNSHFTNIHFQRICVESLETARYEAGIIPKHNNTGLRNQKLQCPHHDCRESHFRAASRVDLCKHFEEVHFAEKMVETVEFMKESDFEAWKSIREQETASSFKKRSSTVDGDRLIQYYECHNQGNYNKTGDMRYHQSSKKMMGQALCTAFIQVRKIGGIIHAIACFQHIRRELSIANMKLTQQQTEKVSEMIKDGLNNVMISRKLAIVDGEETRLNHLTTDDIRNLKLKFNLVEGLRHQNDLESLKIRFEESNVKDGIRIFLPPDCDGNGFVMVVITPDQMRAIKEFSHKCVVIDDTHNLTRYGLKLTTMLVVDNYDRGIPTEFHPADVMSDEAASFFNGYKKVFPEASSMKVLCRWHVFRAWKKKAKACLQASRKLYKACPRKAQNRLKCKSAMEKQSEYIVSRMGTYYQKMAILDEYLRKKCKSGDEEIDETMQTIDKFLYEILPGQKTQKLVVRIDANDKNKTARESMNCVLKKRKSNKSTEHWEKPLDIIPKTKINRCSVCGLEEPPIDDEHDVIAGKIDWKRCTVCKNPAHMSCANGSRKCVCSENSKFEIYPGDWMEESDSE</sequence>
<dbReference type="InterPro" id="IPR052797">
    <property type="entry name" value="RegFact_GeneExpr_CellDeath"/>
</dbReference>
<protein>
    <submittedName>
        <fullName evidence="3">C2H2-type domain-containing protein</fullName>
    </submittedName>
</protein>
<name>A0A8R1HPG7_CAEJA</name>
<dbReference type="PROSITE" id="PS00028">
    <property type="entry name" value="ZINC_FINGER_C2H2_1"/>
    <property type="match status" value="1"/>
</dbReference>
<dbReference type="EnsemblMetazoa" id="CJA07939.1">
    <property type="protein sequence ID" value="CJA07939.1"/>
    <property type="gene ID" value="WBGene00127143"/>
</dbReference>
<keyword evidence="1" id="KW-0479">Metal-binding</keyword>
<evidence type="ECO:0000256" key="1">
    <source>
        <dbReference type="PROSITE-ProRule" id="PRU00042"/>
    </source>
</evidence>
<keyword evidence="1" id="KW-0863">Zinc-finger</keyword>
<evidence type="ECO:0000313" key="4">
    <source>
        <dbReference type="Proteomes" id="UP000005237"/>
    </source>
</evidence>
<dbReference type="PROSITE" id="PS50157">
    <property type="entry name" value="ZINC_FINGER_C2H2_2"/>
    <property type="match status" value="1"/>
</dbReference>
<organism evidence="3 4">
    <name type="scientific">Caenorhabditis japonica</name>
    <dbReference type="NCBI Taxonomy" id="281687"/>
    <lineage>
        <taxon>Eukaryota</taxon>
        <taxon>Metazoa</taxon>
        <taxon>Ecdysozoa</taxon>
        <taxon>Nematoda</taxon>
        <taxon>Chromadorea</taxon>
        <taxon>Rhabditida</taxon>
        <taxon>Rhabditina</taxon>
        <taxon>Rhabditomorpha</taxon>
        <taxon>Rhabditoidea</taxon>
        <taxon>Rhabditidae</taxon>
        <taxon>Peloderinae</taxon>
        <taxon>Caenorhabditis</taxon>
    </lineage>
</organism>
<reference evidence="4" key="1">
    <citation type="submission" date="2010-08" db="EMBL/GenBank/DDBJ databases">
        <authorList>
            <consortium name="Caenorhabditis japonica Sequencing Consortium"/>
            <person name="Wilson R.K."/>
        </authorList>
    </citation>
    <scope>NUCLEOTIDE SEQUENCE [LARGE SCALE GENOMIC DNA]</scope>
    <source>
        <strain evidence="4">DF5081</strain>
    </source>
</reference>
<dbReference type="Proteomes" id="UP000005237">
    <property type="component" value="Unassembled WGS sequence"/>
</dbReference>
<dbReference type="Gene3D" id="3.30.160.60">
    <property type="entry name" value="Classic Zinc Finger"/>
    <property type="match status" value="1"/>
</dbReference>
<dbReference type="PANTHER" id="PTHR33936">
    <property type="entry name" value="PROTEIN CBG17840"/>
    <property type="match status" value="1"/>
</dbReference>
<dbReference type="PANTHER" id="PTHR33936:SF24">
    <property type="entry name" value="C2H2-TYPE DOMAIN-CONTAINING PROTEIN"/>
    <property type="match status" value="1"/>
</dbReference>
<dbReference type="InterPro" id="IPR013087">
    <property type="entry name" value="Znf_C2H2_type"/>
</dbReference>
<dbReference type="GO" id="GO:0008270">
    <property type="term" value="F:zinc ion binding"/>
    <property type="evidence" value="ECO:0007669"/>
    <property type="project" value="UniProtKB-KW"/>
</dbReference>
<dbReference type="AlphaFoldDB" id="A0A8R1HPG7"/>
<keyword evidence="4" id="KW-1185">Reference proteome</keyword>
<reference evidence="3" key="2">
    <citation type="submission" date="2022-06" db="UniProtKB">
        <authorList>
            <consortium name="EnsemblMetazoa"/>
        </authorList>
    </citation>
    <scope>IDENTIFICATION</scope>
    <source>
        <strain evidence="3">DF5081</strain>
    </source>
</reference>
<feature type="domain" description="C2H2-type" evidence="2">
    <location>
        <begin position="36"/>
        <end position="64"/>
    </location>
</feature>
<proteinExistence type="predicted"/>
<dbReference type="SMART" id="SM00355">
    <property type="entry name" value="ZnF_C2H2"/>
    <property type="match status" value="2"/>
</dbReference>
<evidence type="ECO:0000259" key="2">
    <source>
        <dbReference type="PROSITE" id="PS50157"/>
    </source>
</evidence>
<accession>A0A8R1HPG7</accession>
<keyword evidence="1" id="KW-0862">Zinc</keyword>